<protein>
    <submittedName>
        <fullName evidence="2">Uncharacterized protein</fullName>
    </submittedName>
</protein>
<sequence>MKVTNNSKALQGVHTTAGVVYVLPGETQDLDLTPEGHKGASRLTFMSVDGKAPAADGDEKAELLAKLKALGIDAAGNSKVETLRKKLEEAEAAAAAEKQKVMDELKALNVEFDAEANLEALQAALASAKA</sequence>
<name>A0A370S1L2_PSEJE</name>
<dbReference type="EMBL" id="QRAV01000024">
    <property type="protein sequence ID" value="RDL13608.1"/>
    <property type="molecule type" value="Genomic_DNA"/>
</dbReference>
<evidence type="ECO:0000313" key="3">
    <source>
        <dbReference type="Proteomes" id="UP000255365"/>
    </source>
</evidence>
<keyword evidence="1" id="KW-0175">Coiled coil</keyword>
<gene>
    <name evidence="2" type="ORF">DEU51_12485</name>
</gene>
<accession>A0A370S1L2</accession>
<evidence type="ECO:0000313" key="2">
    <source>
        <dbReference type="EMBL" id="RDL13608.1"/>
    </source>
</evidence>
<dbReference type="RefSeq" id="WP_115148305.1">
    <property type="nucleotide sequence ID" value="NZ_QRAV01000024.1"/>
</dbReference>
<feature type="coiled-coil region" evidence="1">
    <location>
        <begin position="80"/>
        <end position="107"/>
    </location>
</feature>
<proteinExistence type="predicted"/>
<dbReference type="AlphaFoldDB" id="A0A370S1L2"/>
<evidence type="ECO:0000256" key="1">
    <source>
        <dbReference type="SAM" id="Coils"/>
    </source>
</evidence>
<reference evidence="2 3" key="1">
    <citation type="submission" date="2018-07" db="EMBL/GenBank/DDBJ databases">
        <title>Genome sequencing of rice bacterial endophytes.</title>
        <authorList>
            <person name="Venturi V."/>
        </authorList>
    </citation>
    <scope>NUCLEOTIDE SEQUENCE [LARGE SCALE GENOMIC DNA]</scope>
    <source>
        <strain evidence="2 3">E2333</strain>
    </source>
</reference>
<organism evidence="2 3">
    <name type="scientific">Pseudomonas jessenii</name>
    <dbReference type="NCBI Taxonomy" id="77298"/>
    <lineage>
        <taxon>Bacteria</taxon>
        <taxon>Pseudomonadati</taxon>
        <taxon>Pseudomonadota</taxon>
        <taxon>Gammaproteobacteria</taxon>
        <taxon>Pseudomonadales</taxon>
        <taxon>Pseudomonadaceae</taxon>
        <taxon>Pseudomonas</taxon>
    </lineage>
</organism>
<dbReference type="Proteomes" id="UP000255365">
    <property type="component" value="Unassembled WGS sequence"/>
</dbReference>
<comment type="caution">
    <text evidence="2">The sequence shown here is derived from an EMBL/GenBank/DDBJ whole genome shotgun (WGS) entry which is preliminary data.</text>
</comment>